<dbReference type="Gene3D" id="3.40.50.1980">
    <property type="entry name" value="Nitrogenase molybdenum iron protein domain"/>
    <property type="match status" value="2"/>
</dbReference>
<evidence type="ECO:0000259" key="1">
    <source>
        <dbReference type="PROSITE" id="PS50983"/>
    </source>
</evidence>
<dbReference type="PANTHER" id="PTHR30535">
    <property type="entry name" value="VITAMIN B12-BINDING PROTEIN"/>
    <property type="match status" value="1"/>
</dbReference>
<dbReference type="PROSITE" id="PS51257">
    <property type="entry name" value="PROKAR_LIPOPROTEIN"/>
    <property type="match status" value="1"/>
</dbReference>
<dbReference type="EMBL" id="JBHSFV010000001">
    <property type="protein sequence ID" value="MFC4632604.1"/>
    <property type="molecule type" value="Genomic_DNA"/>
</dbReference>
<dbReference type="PANTHER" id="PTHR30535:SF34">
    <property type="entry name" value="MOLYBDATE-BINDING PROTEIN MOLA"/>
    <property type="match status" value="1"/>
</dbReference>
<feature type="domain" description="Fe/B12 periplasmic-binding" evidence="1">
    <location>
        <begin position="109"/>
        <end position="381"/>
    </location>
</feature>
<sequence>MNKHWQQFWIFLFILTGITACKKETKQEVIETKTAQKQAVDYATGFTISTFSNYTLIEVTDAFPGTENVYRYALVEDTGALPTHNDTASLTSLLQENKIDAIVKVPLKSIVVTSTTHIPSLEMLGVDHTLTGFPNLDYISSAKTRKRIESGKIKELGQNEAINTEVAIDLNPDAVIGFGVDGQNTSLNSLEKAGIPVLYNGDWVEKSPLGKAEWIKFFGALYGKSKEADSIFKSIETEYLTTKKLAQEVSQRPTVLSGAMYKDVWYLPHGESWPAQLIEDAGGDYLWKDSKGTGSIGLSIESVLDKGQNADFWIAPGQFGSYQTLAEAHAVYTQFEAFKNKKLYTFTTKKGATGGMLYYELAPNRPDLVLKDLVYYLHPELLPNYQPYFYTPFED</sequence>
<protein>
    <submittedName>
        <fullName evidence="2">ABC transporter substrate-binding protein</fullName>
    </submittedName>
</protein>
<organism evidence="2 3">
    <name type="scientific">Dokdonia ponticola</name>
    <dbReference type="NCBI Taxonomy" id="2041041"/>
    <lineage>
        <taxon>Bacteria</taxon>
        <taxon>Pseudomonadati</taxon>
        <taxon>Bacteroidota</taxon>
        <taxon>Flavobacteriia</taxon>
        <taxon>Flavobacteriales</taxon>
        <taxon>Flavobacteriaceae</taxon>
        <taxon>Dokdonia</taxon>
    </lineage>
</organism>
<dbReference type="Pfam" id="PF01497">
    <property type="entry name" value="Peripla_BP_2"/>
    <property type="match status" value="1"/>
</dbReference>
<reference evidence="3" key="1">
    <citation type="journal article" date="2019" name="Int. J. Syst. Evol. Microbiol.">
        <title>The Global Catalogue of Microorganisms (GCM) 10K type strain sequencing project: providing services to taxonomists for standard genome sequencing and annotation.</title>
        <authorList>
            <consortium name="The Broad Institute Genomics Platform"/>
            <consortium name="The Broad Institute Genome Sequencing Center for Infectious Disease"/>
            <person name="Wu L."/>
            <person name="Ma J."/>
        </authorList>
    </citation>
    <scope>NUCLEOTIDE SEQUENCE [LARGE SCALE GENOMIC DNA]</scope>
    <source>
        <strain evidence="3">YJ-61-S</strain>
    </source>
</reference>
<evidence type="ECO:0000313" key="2">
    <source>
        <dbReference type="EMBL" id="MFC4632604.1"/>
    </source>
</evidence>
<comment type="caution">
    <text evidence="2">The sequence shown here is derived from an EMBL/GenBank/DDBJ whole genome shotgun (WGS) entry which is preliminary data.</text>
</comment>
<proteinExistence type="predicted"/>
<name>A0ABV9HRN0_9FLAO</name>
<dbReference type="RefSeq" id="WP_379976805.1">
    <property type="nucleotide sequence ID" value="NZ_JBHSFV010000001.1"/>
</dbReference>
<dbReference type="CDD" id="cd01141">
    <property type="entry name" value="TroA_d"/>
    <property type="match status" value="1"/>
</dbReference>
<dbReference type="Proteomes" id="UP001596043">
    <property type="component" value="Unassembled WGS sequence"/>
</dbReference>
<dbReference type="PROSITE" id="PS50983">
    <property type="entry name" value="FE_B12_PBP"/>
    <property type="match status" value="1"/>
</dbReference>
<evidence type="ECO:0000313" key="3">
    <source>
        <dbReference type="Proteomes" id="UP001596043"/>
    </source>
</evidence>
<gene>
    <name evidence="2" type="ORF">ACFO3O_01720</name>
</gene>
<dbReference type="InterPro" id="IPR050902">
    <property type="entry name" value="ABC_Transporter_SBP"/>
</dbReference>
<dbReference type="SUPFAM" id="SSF53807">
    <property type="entry name" value="Helical backbone' metal receptor"/>
    <property type="match status" value="1"/>
</dbReference>
<keyword evidence="3" id="KW-1185">Reference proteome</keyword>
<dbReference type="InterPro" id="IPR002491">
    <property type="entry name" value="ABC_transptr_periplasmic_BD"/>
</dbReference>
<accession>A0ABV9HRN0</accession>